<evidence type="ECO:0000256" key="1">
    <source>
        <dbReference type="SAM" id="MobiDB-lite"/>
    </source>
</evidence>
<keyword evidence="2" id="KW-1133">Transmembrane helix</keyword>
<reference evidence="4" key="1">
    <citation type="journal article" date="2019" name="Int. J. Syst. Evol. Microbiol.">
        <title>The Global Catalogue of Microorganisms (GCM) 10K type strain sequencing project: providing services to taxonomists for standard genome sequencing and annotation.</title>
        <authorList>
            <consortium name="The Broad Institute Genomics Platform"/>
            <consortium name="The Broad Institute Genome Sequencing Center for Infectious Disease"/>
            <person name="Wu L."/>
            <person name="Ma J."/>
        </authorList>
    </citation>
    <scope>NUCLEOTIDE SEQUENCE [LARGE SCALE GENOMIC DNA]</scope>
    <source>
        <strain evidence="4">JCM 13852</strain>
    </source>
</reference>
<gene>
    <name evidence="3" type="ORF">ACFP2V_29275</name>
</gene>
<sequence length="59" mass="5975">MTTTTHRRSQAGEETAGGLVTFAGILLFIAGLLDLLGASWRSPGTTSTSPPPATSSSPT</sequence>
<comment type="caution">
    <text evidence="3">The sequence shown here is derived from an EMBL/GenBank/DDBJ whole genome shotgun (WGS) entry which is preliminary data.</text>
</comment>
<evidence type="ECO:0000313" key="3">
    <source>
        <dbReference type="EMBL" id="MFC5674024.1"/>
    </source>
</evidence>
<organism evidence="3 4">
    <name type="scientific">Streptomyces incanus</name>
    <dbReference type="NCBI Taxonomy" id="887453"/>
    <lineage>
        <taxon>Bacteria</taxon>
        <taxon>Bacillati</taxon>
        <taxon>Actinomycetota</taxon>
        <taxon>Actinomycetes</taxon>
        <taxon>Kitasatosporales</taxon>
        <taxon>Streptomycetaceae</taxon>
        <taxon>Streptomyces</taxon>
    </lineage>
</organism>
<dbReference type="Proteomes" id="UP001596183">
    <property type="component" value="Unassembled WGS sequence"/>
</dbReference>
<evidence type="ECO:0000256" key="2">
    <source>
        <dbReference type="SAM" id="Phobius"/>
    </source>
</evidence>
<proteinExistence type="predicted"/>
<feature type="region of interest" description="Disordered" evidence="1">
    <location>
        <begin position="40"/>
        <end position="59"/>
    </location>
</feature>
<feature type="transmembrane region" description="Helical" evidence="2">
    <location>
        <begin position="16"/>
        <end position="36"/>
    </location>
</feature>
<keyword evidence="4" id="KW-1185">Reference proteome</keyword>
<evidence type="ECO:0000313" key="4">
    <source>
        <dbReference type="Proteomes" id="UP001596183"/>
    </source>
</evidence>
<keyword evidence="2" id="KW-0812">Transmembrane</keyword>
<accession>A0ABW0XXM6</accession>
<keyword evidence="2" id="KW-0472">Membrane</keyword>
<dbReference type="EMBL" id="JBHSPC010000100">
    <property type="protein sequence ID" value="MFC5674024.1"/>
    <property type="molecule type" value="Genomic_DNA"/>
</dbReference>
<protein>
    <submittedName>
        <fullName evidence="3">Uncharacterized protein</fullName>
    </submittedName>
</protein>
<name>A0ABW0XXM6_9ACTN</name>